<keyword evidence="1" id="KW-0472">Membrane</keyword>
<organism evidence="2 3">
    <name type="scientific">Gluconacetobacter takamatsuzukensis</name>
    <dbReference type="NCBI Taxonomy" id="1286190"/>
    <lineage>
        <taxon>Bacteria</taxon>
        <taxon>Pseudomonadati</taxon>
        <taxon>Pseudomonadota</taxon>
        <taxon>Alphaproteobacteria</taxon>
        <taxon>Acetobacterales</taxon>
        <taxon>Acetobacteraceae</taxon>
        <taxon>Gluconacetobacter</taxon>
    </lineage>
</organism>
<accession>A0A7W4KGF6</accession>
<evidence type="ECO:0008006" key="4">
    <source>
        <dbReference type="Google" id="ProtNLM"/>
    </source>
</evidence>
<keyword evidence="1" id="KW-0812">Transmembrane</keyword>
<feature type="transmembrane region" description="Helical" evidence="1">
    <location>
        <begin position="71"/>
        <end position="87"/>
    </location>
</feature>
<gene>
    <name evidence="2" type="ORF">HLH27_16045</name>
</gene>
<proteinExistence type="predicted"/>
<protein>
    <recommendedName>
        <fullName evidence="4">DoxX family protein</fullName>
    </recommendedName>
</protein>
<dbReference type="EMBL" id="JABEQK010000017">
    <property type="protein sequence ID" value="MBB2206509.1"/>
    <property type="molecule type" value="Genomic_DNA"/>
</dbReference>
<keyword evidence="3" id="KW-1185">Reference proteome</keyword>
<dbReference type="AlphaFoldDB" id="A0A7W4KGF6"/>
<name>A0A7W4KGF6_9PROT</name>
<reference evidence="2 3" key="1">
    <citation type="submission" date="2020-04" db="EMBL/GenBank/DDBJ databases">
        <title>Description of novel Gluconacetobacter.</title>
        <authorList>
            <person name="Sombolestani A."/>
        </authorList>
    </citation>
    <scope>NUCLEOTIDE SEQUENCE [LARGE SCALE GENOMIC DNA]</scope>
    <source>
        <strain evidence="2 3">LMG 27800</strain>
    </source>
</reference>
<feature type="transmembrane region" description="Helical" evidence="1">
    <location>
        <begin position="46"/>
        <end position="66"/>
    </location>
</feature>
<sequence length="119" mass="12953">MRGAHMNIQRAQWAYRALFVACIVWASIHAILDVGAAAHAKVSGVSVHFIDALAGTEILAALLFLLPRLQLVGAILLEFVFVVAMFHEIVSRVVPASLIFYAGTVVFLVRLSRETAARP</sequence>
<dbReference type="Proteomes" id="UP000540556">
    <property type="component" value="Unassembled WGS sequence"/>
</dbReference>
<keyword evidence="1" id="KW-1133">Transmembrane helix</keyword>
<feature type="transmembrane region" description="Helical" evidence="1">
    <location>
        <begin position="93"/>
        <end position="111"/>
    </location>
</feature>
<evidence type="ECO:0000313" key="3">
    <source>
        <dbReference type="Proteomes" id="UP000540556"/>
    </source>
</evidence>
<evidence type="ECO:0000313" key="2">
    <source>
        <dbReference type="EMBL" id="MBB2206509.1"/>
    </source>
</evidence>
<comment type="caution">
    <text evidence="2">The sequence shown here is derived from an EMBL/GenBank/DDBJ whole genome shotgun (WGS) entry which is preliminary data.</text>
</comment>
<dbReference type="RefSeq" id="WP_182951046.1">
    <property type="nucleotide sequence ID" value="NZ_JABEQK010000017.1"/>
</dbReference>
<evidence type="ECO:0000256" key="1">
    <source>
        <dbReference type="SAM" id="Phobius"/>
    </source>
</evidence>